<evidence type="ECO:0000256" key="11">
    <source>
        <dbReference type="ARBA" id="ARBA00022801"/>
    </source>
</evidence>
<evidence type="ECO:0000256" key="13">
    <source>
        <dbReference type="ARBA" id="ARBA00023098"/>
    </source>
</evidence>
<comment type="catalytic activity">
    <reaction evidence="32">
        <text>1,2-di-(9Z-octadecenoyl)-sn-glycero-3-phosphocholine + H2O = 1-(9Z-octadecenoyl)-sn-glycero-3-phosphocholine + (9Z)-octadecenoate + H(+)</text>
        <dbReference type="Rhea" id="RHEA:40923"/>
        <dbReference type="ChEBI" id="CHEBI:15377"/>
        <dbReference type="ChEBI" id="CHEBI:15378"/>
        <dbReference type="ChEBI" id="CHEBI:28610"/>
        <dbReference type="ChEBI" id="CHEBI:30823"/>
        <dbReference type="ChEBI" id="CHEBI:74669"/>
    </reaction>
    <physiologicalReaction direction="left-to-right" evidence="32">
        <dbReference type="Rhea" id="RHEA:40924"/>
    </physiologicalReaction>
</comment>
<dbReference type="PROSITE" id="PS01098">
    <property type="entry name" value="LIPASE_GDSL_SER"/>
    <property type="match status" value="1"/>
</dbReference>
<evidence type="ECO:0000256" key="36">
    <source>
        <dbReference type="ARBA" id="ARBA00048386"/>
    </source>
</evidence>
<evidence type="ECO:0000256" key="44">
    <source>
        <dbReference type="ARBA" id="ARBA00049363"/>
    </source>
</evidence>
<keyword evidence="14 48" id="KW-0472">Membrane</keyword>
<comment type="catalytic activity">
    <reaction evidence="40">
        <text>1-hexadecanoyl-2-(9Z-octadecenoyl)-sn-glycero-3-phosphocholine + H2O = 1-hexadecanoyl-sn-glycero-3-phosphocholine + (9Z)-octadecenoate + H(+)</text>
        <dbReference type="Rhea" id="RHEA:38779"/>
        <dbReference type="ChEBI" id="CHEBI:15377"/>
        <dbReference type="ChEBI" id="CHEBI:15378"/>
        <dbReference type="ChEBI" id="CHEBI:30823"/>
        <dbReference type="ChEBI" id="CHEBI:72998"/>
        <dbReference type="ChEBI" id="CHEBI:73001"/>
    </reaction>
    <physiologicalReaction direction="left-to-right" evidence="40">
        <dbReference type="Rhea" id="RHEA:38780"/>
    </physiologicalReaction>
</comment>
<feature type="chain" id="PRO_5038580397" description="Phospholipase B1, membrane-associated" evidence="49">
    <location>
        <begin position="21"/>
        <end position="1510"/>
    </location>
</feature>
<comment type="catalytic activity">
    <reaction evidence="19">
        <text>a 1,2-diacyl-sn-glycero-3-phosphocholine + H2O = a 1-acyl-sn-glycero-3-phosphocholine + a fatty acid + H(+)</text>
        <dbReference type="Rhea" id="RHEA:15801"/>
        <dbReference type="ChEBI" id="CHEBI:15377"/>
        <dbReference type="ChEBI" id="CHEBI:15378"/>
        <dbReference type="ChEBI" id="CHEBI:28868"/>
        <dbReference type="ChEBI" id="CHEBI:57643"/>
        <dbReference type="ChEBI" id="CHEBI:58168"/>
        <dbReference type="EC" id="3.1.1.4"/>
    </reaction>
    <physiologicalReaction direction="left-to-right" evidence="19">
        <dbReference type="Rhea" id="RHEA:15802"/>
    </physiologicalReaction>
</comment>
<evidence type="ECO:0000256" key="42">
    <source>
        <dbReference type="ARBA" id="ARBA00048872"/>
    </source>
</evidence>
<accession>A0A9D4AZ09</accession>
<comment type="subcellular location">
    <subcellularLocation>
        <location evidence="1">Apical cell membrane</location>
        <topology evidence="1">Single-pass type I membrane protein</topology>
    </subcellularLocation>
</comment>
<evidence type="ECO:0000256" key="39">
    <source>
        <dbReference type="ARBA" id="ARBA00048656"/>
    </source>
</evidence>
<evidence type="ECO:0000256" key="45">
    <source>
        <dbReference type="ARBA" id="ARBA00049372"/>
    </source>
</evidence>
<comment type="catalytic activity">
    <reaction evidence="35">
        <text>1-octadecanoyl-2-(9Z,12Z)-octadecadienoyl-sn-glycerol + H2O = 1-octadecanoyl-sn-glycerol + (9Z,12Z)-octadecadienoate + H(+)</text>
        <dbReference type="Rhea" id="RHEA:40927"/>
        <dbReference type="ChEBI" id="CHEBI:15377"/>
        <dbReference type="ChEBI" id="CHEBI:15378"/>
        <dbReference type="ChEBI" id="CHEBI:30245"/>
        <dbReference type="ChEBI" id="CHEBI:75550"/>
        <dbReference type="ChEBI" id="CHEBI:77097"/>
    </reaction>
    <physiologicalReaction direction="left-to-right" evidence="35">
        <dbReference type="Rhea" id="RHEA:40928"/>
    </physiologicalReaction>
</comment>
<comment type="catalytic activity">
    <reaction evidence="18">
        <text>1-hexadecanoyl-2-(9Z,12Z-octadecadienoyl)-sn-glycero-3-phosphocholine + H2O = (9Z,12Z)-octadecadienoate + 1-hexadecanoyl-sn-glycero-3-phosphocholine + H(+)</text>
        <dbReference type="Rhea" id="RHEA:40811"/>
        <dbReference type="ChEBI" id="CHEBI:15377"/>
        <dbReference type="ChEBI" id="CHEBI:15378"/>
        <dbReference type="ChEBI" id="CHEBI:30245"/>
        <dbReference type="ChEBI" id="CHEBI:72998"/>
        <dbReference type="ChEBI" id="CHEBI:73002"/>
    </reaction>
    <physiologicalReaction direction="left-to-right" evidence="18">
        <dbReference type="Rhea" id="RHEA:40812"/>
    </physiologicalReaction>
</comment>
<dbReference type="GO" id="GO:0004806">
    <property type="term" value="F:triacylglycerol lipase activity"/>
    <property type="evidence" value="ECO:0007669"/>
    <property type="project" value="UniProtKB-EC"/>
</dbReference>
<dbReference type="GO" id="GO:0050253">
    <property type="term" value="F:retinyl-palmitate esterase activity"/>
    <property type="evidence" value="ECO:0007669"/>
    <property type="project" value="TreeGrafter"/>
</dbReference>
<keyword evidence="51" id="KW-1185">Reference proteome</keyword>
<keyword evidence="16" id="KW-1208">Phospholipid metabolism</keyword>
<comment type="similarity">
    <text evidence="2">Belongs to the 'GDSL' lipolytic enzyme family. Phospholipase B1 subfamily.</text>
</comment>
<comment type="catalytic activity">
    <reaction evidence="42">
        <text>1-O-hexadecyl-2-(9Z)-octadecenoyl-sn-glycero-3-phosphocholine + H2O = 1-O-hexadecyl-sn-glycero-3-phosphocholine + (9Z)-octadecenoate + H(+)</text>
        <dbReference type="Rhea" id="RHEA:40915"/>
        <dbReference type="ChEBI" id="CHEBI:15377"/>
        <dbReference type="ChEBI" id="CHEBI:15378"/>
        <dbReference type="ChEBI" id="CHEBI:30823"/>
        <dbReference type="ChEBI" id="CHEBI:34112"/>
        <dbReference type="ChEBI" id="CHEBI:64496"/>
    </reaction>
    <physiologicalReaction direction="left-to-right" evidence="42">
        <dbReference type="Rhea" id="RHEA:40916"/>
    </physiologicalReaction>
</comment>
<organism evidence="50 51">
    <name type="scientific">Mauremys mutica</name>
    <name type="common">yellowpond turtle</name>
    <dbReference type="NCBI Taxonomy" id="74926"/>
    <lineage>
        <taxon>Eukaryota</taxon>
        <taxon>Metazoa</taxon>
        <taxon>Chordata</taxon>
        <taxon>Craniata</taxon>
        <taxon>Vertebrata</taxon>
        <taxon>Euteleostomi</taxon>
        <taxon>Archelosauria</taxon>
        <taxon>Testudinata</taxon>
        <taxon>Testudines</taxon>
        <taxon>Cryptodira</taxon>
        <taxon>Durocryptodira</taxon>
        <taxon>Testudinoidea</taxon>
        <taxon>Geoemydidae</taxon>
        <taxon>Geoemydinae</taxon>
        <taxon>Mauremys</taxon>
    </lineage>
</organism>
<dbReference type="EC" id="3.1.1.3" evidence="5"/>
<comment type="catalytic activity">
    <reaction evidence="45">
        <text>1,3-di-(9Z-octadecenoyl)-glycerol + H2O = 1-(9Z-octadecenoyl)-glycerol + (9Z)-octadecenoate + H(+)</text>
        <dbReference type="Rhea" id="RHEA:39939"/>
        <dbReference type="ChEBI" id="CHEBI:15377"/>
        <dbReference type="ChEBI" id="CHEBI:15378"/>
        <dbReference type="ChEBI" id="CHEBI:30823"/>
        <dbReference type="ChEBI" id="CHEBI:75342"/>
        <dbReference type="ChEBI" id="CHEBI:75735"/>
    </reaction>
    <physiologicalReaction direction="left-to-right" evidence="45">
        <dbReference type="Rhea" id="RHEA:39940"/>
    </physiologicalReaction>
</comment>
<evidence type="ECO:0000256" key="14">
    <source>
        <dbReference type="ARBA" id="ARBA00023136"/>
    </source>
</evidence>
<comment type="catalytic activity">
    <reaction evidence="28">
        <text>1-hexadecanoyl-2-(9Z)-octadecenoyl-3-octadecanoyl-sn-glycerol + H2O = 1-hexadecanoyl-2-(9Z-octadecenoyl)-sn-glycerol + octadecanoate + H(+)</text>
        <dbReference type="Rhea" id="RHEA:41111"/>
        <dbReference type="ChEBI" id="CHEBI:15377"/>
        <dbReference type="ChEBI" id="CHEBI:15378"/>
        <dbReference type="ChEBI" id="CHEBI:25629"/>
        <dbReference type="ChEBI" id="CHEBI:75466"/>
        <dbReference type="ChEBI" id="CHEBI:77623"/>
    </reaction>
    <physiologicalReaction direction="left-to-right" evidence="28">
        <dbReference type="Rhea" id="RHEA:41112"/>
    </physiologicalReaction>
</comment>
<evidence type="ECO:0000313" key="51">
    <source>
        <dbReference type="Proteomes" id="UP000827986"/>
    </source>
</evidence>
<comment type="catalytic activity">
    <reaction evidence="30">
        <text>1-hexadecanoyl-2-(9Z-octadecenoyl)-sn-glycero-3-phospho-(1'-sn-glycerol) + H2O = 1-hexadecanoyl-sn-glycero-3-phospho-(1'-sn-glycerol) + (9Z)-octadecenoate + H(+)</text>
        <dbReference type="Rhea" id="RHEA:40919"/>
        <dbReference type="ChEBI" id="CHEBI:15377"/>
        <dbReference type="ChEBI" id="CHEBI:15378"/>
        <dbReference type="ChEBI" id="CHEBI:30823"/>
        <dbReference type="ChEBI" id="CHEBI:72841"/>
        <dbReference type="ChEBI" id="CHEBI:75158"/>
    </reaction>
    <physiologicalReaction direction="left-to-right" evidence="30">
        <dbReference type="Rhea" id="RHEA:40920"/>
    </physiologicalReaction>
</comment>
<evidence type="ECO:0000256" key="37">
    <source>
        <dbReference type="ARBA" id="ARBA00048454"/>
    </source>
</evidence>
<dbReference type="OrthoDB" id="10265800at2759"/>
<dbReference type="Pfam" id="PF00657">
    <property type="entry name" value="Lipase_GDSL"/>
    <property type="match status" value="3"/>
</dbReference>
<evidence type="ECO:0000256" key="8">
    <source>
        <dbReference type="ARBA" id="ARBA00022692"/>
    </source>
</evidence>
<dbReference type="GO" id="GO:0006644">
    <property type="term" value="P:phospholipid metabolic process"/>
    <property type="evidence" value="ECO:0007669"/>
    <property type="project" value="TreeGrafter"/>
</dbReference>
<evidence type="ECO:0000256" key="19">
    <source>
        <dbReference type="ARBA" id="ARBA00023422"/>
    </source>
</evidence>
<dbReference type="PANTHER" id="PTHR21325:SF52">
    <property type="entry name" value="PHOSPHOLIPASE B1, MEMBRANE-ASSOCIATED"/>
    <property type="match status" value="1"/>
</dbReference>
<comment type="catalytic activity">
    <reaction evidence="37">
        <text>a 1-acyl-sn-glycero-3-phosphocholine + H2O = sn-glycerol 3-phosphocholine + a fatty acid + H(+)</text>
        <dbReference type="Rhea" id="RHEA:15177"/>
        <dbReference type="ChEBI" id="CHEBI:15377"/>
        <dbReference type="ChEBI" id="CHEBI:15378"/>
        <dbReference type="ChEBI" id="CHEBI:16870"/>
        <dbReference type="ChEBI" id="CHEBI:28868"/>
        <dbReference type="ChEBI" id="CHEBI:58168"/>
        <dbReference type="EC" id="3.1.1.5"/>
    </reaction>
    <physiologicalReaction direction="left-to-right" evidence="37">
        <dbReference type="Rhea" id="RHEA:15178"/>
    </physiologicalReaction>
</comment>
<dbReference type="Proteomes" id="UP000827986">
    <property type="component" value="Unassembled WGS sequence"/>
</dbReference>
<evidence type="ECO:0000256" key="35">
    <source>
        <dbReference type="ARBA" id="ARBA00048374"/>
    </source>
</evidence>
<evidence type="ECO:0000256" key="38">
    <source>
        <dbReference type="ARBA" id="ARBA00048613"/>
    </source>
</evidence>
<evidence type="ECO:0000256" key="40">
    <source>
        <dbReference type="ARBA" id="ARBA00048699"/>
    </source>
</evidence>
<comment type="catalytic activity">
    <reaction evidence="43">
        <text>1-hexadecanoyl-2-(9Z)-octadecenoyl-3-octadecanoyl-sn-glycerol + H2O = 1-hexadecanoyl-3-octadecanoyl-sn-glycerol + (9Z)-octadecenoate + H(+)</text>
        <dbReference type="Rhea" id="RHEA:41103"/>
        <dbReference type="ChEBI" id="CHEBI:15377"/>
        <dbReference type="ChEBI" id="CHEBI:15378"/>
        <dbReference type="ChEBI" id="CHEBI:30823"/>
        <dbReference type="ChEBI" id="CHEBI:77623"/>
        <dbReference type="ChEBI" id="CHEBI:77624"/>
    </reaction>
    <physiologicalReaction direction="left-to-right" evidence="43">
        <dbReference type="Rhea" id="RHEA:41104"/>
    </physiologicalReaction>
</comment>
<evidence type="ECO:0000256" key="17">
    <source>
        <dbReference type="ARBA" id="ARBA00023369"/>
    </source>
</evidence>
<comment type="catalytic activity">
    <reaction evidence="25">
        <text>1-hexadecanoyl-2-(9Z)-octadecenoyl-3-octadecanoyl-sn-glycerol + H2O = 2-(9Z-octadecenoyl)-3-octadecanoyl-sn-glycerol + hexadecanoate + H(+)</text>
        <dbReference type="Rhea" id="RHEA:41107"/>
        <dbReference type="ChEBI" id="CHEBI:7896"/>
        <dbReference type="ChEBI" id="CHEBI:15377"/>
        <dbReference type="ChEBI" id="CHEBI:15378"/>
        <dbReference type="ChEBI" id="CHEBI:75558"/>
        <dbReference type="ChEBI" id="CHEBI:77623"/>
    </reaction>
    <physiologicalReaction direction="left-to-right" evidence="25">
        <dbReference type="Rhea" id="RHEA:41108"/>
    </physiologicalReaction>
</comment>
<evidence type="ECO:0000256" key="16">
    <source>
        <dbReference type="ARBA" id="ARBA00023264"/>
    </source>
</evidence>
<evidence type="ECO:0000313" key="50">
    <source>
        <dbReference type="EMBL" id="KAH1174015.1"/>
    </source>
</evidence>
<evidence type="ECO:0000256" key="29">
    <source>
        <dbReference type="ARBA" id="ARBA00048011"/>
    </source>
</evidence>
<protein>
    <recommendedName>
        <fullName evidence="6">Phospholipase B1, membrane-associated</fullName>
        <ecNumber evidence="5">3.1.1.3</ecNumber>
        <ecNumber evidence="4">3.1.1.4</ecNumber>
        <ecNumber evidence="3">3.1.1.5</ecNumber>
    </recommendedName>
    <alternativeName>
        <fullName evidence="20">Lysophospholipase</fullName>
    </alternativeName>
    <alternativeName>
        <fullName evidence="21">Phospholipase A2</fullName>
    </alternativeName>
    <alternativeName>
        <fullName evidence="23">Phospholipase B/lipase</fullName>
    </alternativeName>
    <alternativeName>
        <fullName evidence="22">Triacylglycerol lipase</fullName>
    </alternativeName>
</protein>
<evidence type="ECO:0000256" key="47">
    <source>
        <dbReference type="SAM" id="MobiDB-lite"/>
    </source>
</evidence>
<dbReference type="InterPro" id="IPR035547">
    <property type="entry name" value="Phospholipase_B"/>
</dbReference>
<comment type="catalytic activity">
    <reaction evidence="41">
        <text>1,3-dihexadecanoyl-2-(9Z-octadecenoyl)glycerol + H2O = 1,3-dihexadecanoylglycerol + (9Z)-octadecenoate + H(+)</text>
        <dbReference type="Rhea" id="RHEA:40983"/>
        <dbReference type="ChEBI" id="CHEBI:15377"/>
        <dbReference type="ChEBI" id="CHEBI:15378"/>
        <dbReference type="ChEBI" id="CHEBI:30823"/>
        <dbReference type="ChEBI" id="CHEBI:75688"/>
        <dbReference type="ChEBI" id="CHEBI:77619"/>
    </reaction>
    <physiologicalReaction direction="left-to-right" evidence="41">
        <dbReference type="Rhea" id="RHEA:40984"/>
    </physiologicalReaction>
</comment>
<dbReference type="GO" id="GO:0004622">
    <property type="term" value="F:phosphatidylcholine lysophospholipase activity"/>
    <property type="evidence" value="ECO:0007669"/>
    <property type="project" value="UniProtKB-EC"/>
</dbReference>
<dbReference type="InterPro" id="IPR008265">
    <property type="entry name" value="Lipase_GDSL_AS"/>
</dbReference>
<dbReference type="CDD" id="cd01824">
    <property type="entry name" value="Phospholipase_B_like"/>
    <property type="match status" value="3"/>
</dbReference>
<evidence type="ECO:0000256" key="3">
    <source>
        <dbReference type="ARBA" id="ARBA00013274"/>
    </source>
</evidence>
<keyword evidence="15" id="KW-0325">Glycoprotein</keyword>
<reference evidence="50" key="1">
    <citation type="submission" date="2021-09" db="EMBL/GenBank/DDBJ databases">
        <title>The genome of Mauremys mutica provides insights into the evolution of semi-aquatic lifestyle.</title>
        <authorList>
            <person name="Gong S."/>
            <person name="Gao Y."/>
        </authorList>
    </citation>
    <scope>NUCLEOTIDE SEQUENCE</scope>
    <source>
        <strain evidence="50">MM-2020</strain>
        <tissue evidence="50">Muscle</tissue>
    </source>
</reference>
<dbReference type="EMBL" id="JAHDVG010000482">
    <property type="protein sequence ID" value="KAH1174015.1"/>
    <property type="molecule type" value="Genomic_DNA"/>
</dbReference>
<proteinExistence type="inferred from homology"/>
<evidence type="ECO:0000256" key="28">
    <source>
        <dbReference type="ARBA" id="ARBA00047459"/>
    </source>
</evidence>
<comment type="catalytic activity">
    <reaction evidence="29">
        <text>2,3-di-(9Z)-octadecenoyl-sn-glycerol + H2O = 3-(9Z-octadecenoyl)-sn-glycerol + (9Z)-octadecenoate + H(+)</text>
        <dbReference type="Rhea" id="RHEA:42604"/>
        <dbReference type="ChEBI" id="CHEBI:15377"/>
        <dbReference type="ChEBI" id="CHEBI:15378"/>
        <dbReference type="ChEBI" id="CHEBI:30823"/>
        <dbReference type="ChEBI" id="CHEBI:75824"/>
        <dbReference type="ChEBI" id="CHEBI:75938"/>
    </reaction>
    <physiologicalReaction direction="left-to-right" evidence="29">
        <dbReference type="Rhea" id="RHEA:42605"/>
    </physiologicalReaction>
</comment>
<sequence length="1510" mass="168616">MKLLSELFFLWLLSLKGTVAHPLMESNYLREQKNLEPLRRFQFPCELETLSHSPSSSVHTLRPSDIKAIAAIGILQTTPDSRIDHEDLLQSPERTLLQASMGTLSALVSRFNPSVLHQPLPLKTSGAASGTKATSILDQAKEMVKCMKENQMIDFQKDWKLITVFFSAENRCSSCASTHQDNCSLDSMERLTRVLDFLYQKVPKAFVNLVDSTEFRIFSLSHSDQNKISNASRTPCNCVDKDSKLDDIILRWSYQSDLEKLLKSGRYDVRDDFTIVLQPFLQEINLPHRTGWQVNGTSIPKTPEEITEEECSALGVGLWNNMVEPVGQKEHYHYAELLQAQCPSQEYPYLFTNRNSNYSSSPRTSQPEALSQERSYGTSIPCFDRNPSNTVPVSVHNLRPADIKVIGALGDSLTAGNGAGSKPNDVLDVLTQYRGLSWSTGGDENITTVTTLANILREFNPSLQGYSIGKGDQDSSNAFLNQAVAGARSENVPSQARRLVDLMKNDTRINFQEDWKLITLFIGGNDLCRFCNDPVHFSPDNFTNNIRIALDILHREVPRAFVNLVTVLHIVTLRDVYQEKSISCPRLIMRQLCPCVLNYDDNSTETKLLESFNRRYQEETHRLVESGRYDSKEDFTVVVQPFLQRVTVPKTEEGLPDSSYFAPDCFHFHQKAHSQAARALWNNMLEPLGNKTEAHFFETAITLKCPSQTESFLRTYRNSNYTYPNQTMPDVTTPLPSSATPTPAQEPDQNHGSQLLCEDRAPSSSSPTSVHALKPADVRVIAALGDSLTAGNGIGAEPNNILDMNTEYRGLAWSIGGDASLKNVTTLPNILREFNVNLTGYSTGTGGASEPNAFLNQAVPGAVAENLPDQVRALVRLMKSDLRIDFNTDWKIITVLIGANDLCNYCKDPNYYSAVNFTSRIQVALDILHAEVPRALVNLVEVMDLLSLRQMFLDNQVQCPTHLTGDLCSCVLPVTEGSQELVMVMEATRAYQNSTRKLVESGRYDTQENFTVVLQPFFQNTKIPLLQDGHADISFLAPDCFHLSQKSQSQLSRTLWNTMLQPVGEKMDFFDPKANITLSCPTPHKPFLGTYRNSNYTYPPLEPTNKPIQNWGSDLSCPAQTPSESVPTSVHKLRPTDIKVVAALGDSLTTAVGAKATSVNDLQTAWRGLSWSIGGDGTLETHTTLPNILKKFNPELFGFSTGTEKETAGFNSAVGGAKANNMSTQARELVELMRGSSKINFKEDWKLITLFIGGNDLCHYCLDRETYSVENYVKHLQDTLDILYRELPRAFVNLVEIMELAGLRQIERETSGCVVPGTTVCPCFLTPQESAPELQETEIINKDFQIKSMLMANTGRYAQREDFTVVVQPFFRNTIISLDNNGKPDLSFFSMDCFHLTERGHAEMAIALWNNMLEPVGQKQSYNNFTHDRSKLKCPTPENPFIFTSRNSGLQNTTPAVEAGDPSVPYWAVILAAIAGFLAGSVLIQVLMSRRLKKHQQERDKATEVNLTAL</sequence>
<evidence type="ECO:0000256" key="4">
    <source>
        <dbReference type="ARBA" id="ARBA00013278"/>
    </source>
</evidence>
<evidence type="ECO:0000256" key="41">
    <source>
        <dbReference type="ARBA" id="ARBA00048869"/>
    </source>
</evidence>
<keyword evidence="11" id="KW-0378">Hydrolase</keyword>
<evidence type="ECO:0000256" key="5">
    <source>
        <dbReference type="ARBA" id="ARBA00013279"/>
    </source>
</evidence>
<keyword evidence="12 48" id="KW-1133">Transmembrane helix</keyword>
<comment type="catalytic activity">
    <reaction evidence="33">
        <text>1,2-dihexadecanoyl-sn-glycero-3-phosphocholine + H2O = 1-hexadecanoyl-sn-glycero-3-phosphocholine + hexadecanoate + H(+)</text>
        <dbReference type="Rhea" id="RHEA:41223"/>
        <dbReference type="ChEBI" id="CHEBI:7896"/>
        <dbReference type="ChEBI" id="CHEBI:15377"/>
        <dbReference type="ChEBI" id="CHEBI:15378"/>
        <dbReference type="ChEBI" id="CHEBI:72998"/>
        <dbReference type="ChEBI" id="CHEBI:72999"/>
    </reaction>
    <physiologicalReaction direction="left-to-right" evidence="33">
        <dbReference type="Rhea" id="RHEA:41224"/>
    </physiologicalReaction>
</comment>
<evidence type="ECO:0000256" key="21">
    <source>
        <dbReference type="ARBA" id="ARBA00031182"/>
    </source>
</evidence>
<evidence type="ECO:0000256" key="24">
    <source>
        <dbReference type="ARBA" id="ARBA00045916"/>
    </source>
</evidence>
<comment type="catalytic activity">
    <reaction evidence="46">
        <text>2-(9Z-octadecenoyl)-glycerol + H2O = glycerol + (9Z)-octadecenoate + H(+)</text>
        <dbReference type="Rhea" id="RHEA:38491"/>
        <dbReference type="ChEBI" id="CHEBI:15377"/>
        <dbReference type="ChEBI" id="CHEBI:15378"/>
        <dbReference type="ChEBI" id="CHEBI:17754"/>
        <dbReference type="ChEBI" id="CHEBI:30823"/>
        <dbReference type="ChEBI" id="CHEBI:73990"/>
    </reaction>
    <physiologicalReaction direction="left-to-right" evidence="46">
        <dbReference type="Rhea" id="RHEA:38492"/>
    </physiologicalReaction>
</comment>
<dbReference type="InterPro" id="IPR001087">
    <property type="entry name" value="GDSL"/>
</dbReference>
<name>A0A9D4AZ09_9SAUR</name>
<comment type="catalytic activity">
    <reaction evidence="27">
        <text>1-(9Z-octadecenoyl)-glycerol + H2O = glycerol + (9Z)-octadecenoate + H(+)</text>
        <dbReference type="Rhea" id="RHEA:38487"/>
        <dbReference type="ChEBI" id="CHEBI:15377"/>
        <dbReference type="ChEBI" id="CHEBI:15378"/>
        <dbReference type="ChEBI" id="CHEBI:17754"/>
        <dbReference type="ChEBI" id="CHEBI:30823"/>
        <dbReference type="ChEBI" id="CHEBI:75342"/>
    </reaction>
    <physiologicalReaction direction="left-to-right" evidence="27">
        <dbReference type="Rhea" id="RHEA:38488"/>
    </physiologicalReaction>
</comment>
<comment type="catalytic activity">
    <reaction evidence="36">
        <text>1,2,3-tri-(9Z-octadecenoyl)-glycerol + H2O = di-(9Z)-octadecenoylglycerol + (9Z)-octadecenoate + H(+)</text>
        <dbReference type="Rhea" id="RHEA:38575"/>
        <dbReference type="ChEBI" id="CHEBI:15377"/>
        <dbReference type="ChEBI" id="CHEBI:15378"/>
        <dbReference type="ChEBI" id="CHEBI:30823"/>
        <dbReference type="ChEBI" id="CHEBI:53753"/>
        <dbReference type="ChEBI" id="CHEBI:75945"/>
    </reaction>
    <physiologicalReaction direction="left-to-right" evidence="36">
        <dbReference type="Rhea" id="RHEA:38576"/>
    </physiologicalReaction>
</comment>
<comment type="catalytic activity">
    <reaction evidence="34">
        <text>1-hexadecanoyl-2-(9Z,12Z-octadecadienoyl)-sn-glycero-3-phosphocholine + H2O = 2-(9Z,12Z-octadecadienoyl)-sn-glycero-3-phosphocholine + hexadecanoate + H(+)</text>
        <dbReference type="Rhea" id="RHEA:40971"/>
        <dbReference type="ChEBI" id="CHEBI:7896"/>
        <dbReference type="ChEBI" id="CHEBI:15377"/>
        <dbReference type="ChEBI" id="CHEBI:15378"/>
        <dbReference type="ChEBI" id="CHEBI:73002"/>
        <dbReference type="ChEBI" id="CHEBI:76084"/>
    </reaction>
    <physiologicalReaction direction="left-to-right" evidence="34">
        <dbReference type="Rhea" id="RHEA:40972"/>
    </physiologicalReaction>
</comment>
<evidence type="ECO:0000256" key="32">
    <source>
        <dbReference type="ARBA" id="ARBA00048058"/>
    </source>
</evidence>
<evidence type="ECO:0000256" key="7">
    <source>
        <dbReference type="ARBA" id="ARBA00022475"/>
    </source>
</evidence>
<comment type="catalytic activity">
    <reaction evidence="17">
        <text>a triacylglycerol + H2O = a diacylglycerol + a fatty acid + H(+)</text>
        <dbReference type="Rhea" id="RHEA:12044"/>
        <dbReference type="ChEBI" id="CHEBI:15377"/>
        <dbReference type="ChEBI" id="CHEBI:15378"/>
        <dbReference type="ChEBI" id="CHEBI:17855"/>
        <dbReference type="ChEBI" id="CHEBI:18035"/>
        <dbReference type="ChEBI" id="CHEBI:28868"/>
        <dbReference type="EC" id="3.1.1.3"/>
    </reaction>
    <physiologicalReaction direction="left-to-right" evidence="17">
        <dbReference type="Rhea" id="RHEA:12045"/>
    </physiologicalReaction>
</comment>
<evidence type="ECO:0000256" key="34">
    <source>
        <dbReference type="ARBA" id="ARBA00048362"/>
    </source>
</evidence>
<dbReference type="EC" id="3.1.1.4" evidence="4"/>
<dbReference type="SUPFAM" id="SSF52266">
    <property type="entry name" value="SGNH hydrolase"/>
    <property type="match status" value="3"/>
</dbReference>
<dbReference type="Gene3D" id="3.40.50.1110">
    <property type="entry name" value="SGNH hydrolase"/>
    <property type="match status" value="3"/>
</dbReference>
<evidence type="ECO:0000256" key="25">
    <source>
        <dbReference type="ARBA" id="ARBA00047324"/>
    </source>
</evidence>
<comment type="catalytic activity">
    <reaction evidence="26">
        <text>1,3-dihexadecanoyl-2-(9Z-octadecenoyl)glycerol + H2O = 1-hexadecanoyl-2-(9Z-octadecenoyl)-glycerol + hexadecanoate + H(+)</text>
        <dbReference type="Rhea" id="RHEA:40979"/>
        <dbReference type="ChEBI" id="CHEBI:7896"/>
        <dbReference type="ChEBI" id="CHEBI:15377"/>
        <dbReference type="ChEBI" id="CHEBI:15378"/>
        <dbReference type="ChEBI" id="CHEBI:75585"/>
        <dbReference type="ChEBI" id="CHEBI:75688"/>
    </reaction>
    <physiologicalReaction direction="left-to-right" evidence="26">
        <dbReference type="Rhea" id="RHEA:40980"/>
    </physiologicalReaction>
</comment>
<feature type="transmembrane region" description="Helical" evidence="48">
    <location>
        <begin position="1464"/>
        <end position="1487"/>
    </location>
</feature>
<dbReference type="GO" id="GO:0004623">
    <property type="term" value="F:phospholipase A2 activity"/>
    <property type="evidence" value="ECO:0007669"/>
    <property type="project" value="UniProtKB-EC"/>
</dbReference>
<comment type="catalytic activity">
    <reaction evidence="39">
        <text>1-hexadecanoyl-sn-glycero-3-phosphocholine + H2O = sn-glycerol 3-phosphocholine + hexadecanoate + H(+)</text>
        <dbReference type="Rhea" id="RHEA:40435"/>
        <dbReference type="ChEBI" id="CHEBI:7896"/>
        <dbReference type="ChEBI" id="CHEBI:15377"/>
        <dbReference type="ChEBI" id="CHEBI:15378"/>
        <dbReference type="ChEBI" id="CHEBI:16870"/>
        <dbReference type="ChEBI" id="CHEBI:72998"/>
    </reaction>
    <physiologicalReaction direction="left-to-right" evidence="39">
        <dbReference type="Rhea" id="RHEA:40436"/>
    </physiologicalReaction>
</comment>
<evidence type="ECO:0000256" key="12">
    <source>
        <dbReference type="ARBA" id="ARBA00022989"/>
    </source>
</evidence>
<evidence type="ECO:0000256" key="46">
    <source>
        <dbReference type="ARBA" id="ARBA00049461"/>
    </source>
</evidence>
<comment type="catalytic activity">
    <reaction evidence="38">
        <text>1-hexadecanoyl-2-(9Z-octadecenoyl)-sn-glycero-3-phosphoethanolamine + H2O = 1-hexadecanoyl-sn-glycero-3-phosphoethanolamine + (9Z)-octadecenoate + H(+)</text>
        <dbReference type="Rhea" id="RHEA:40911"/>
        <dbReference type="ChEBI" id="CHEBI:15377"/>
        <dbReference type="ChEBI" id="CHEBI:15378"/>
        <dbReference type="ChEBI" id="CHEBI:30823"/>
        <dbReference type="ChEBI" id="CHEBI:73004"/>
        <dbReference type="ChEBI" id="CHEBI:73007"/>
    </reaction>
    <physiologicalReaction direction="left-to-right" evidence="38">
        <dbReference type="Rhea" id="RHEA:40912"/>
    </physiologicalReaction>
</comment>
<keyword evidence="13" id="KW-0443">Lipid metabolism</keyword>
<dbReference type="PANTHER" id="PTHR21325">
    <property type="entry name" value="PHOSPHOLIPASE B, PLB1"/>
    <property type="match status" value="1"/>
</dbReference>
<evidence type="ECO:0000256" key="48">
    <source>
        <dbReference type="SAM" id="Phobius"/>
    </source>
</evidence>
<keyword evidence="7" id="KW-1003">Cell membrane</keyword>
<evidence type="ECO:0000256" key="30">
    <source>
        <dbReference type="ARBA" id="ARBA00048015"/>
    </source>
</evidence>
<dbReference type="InterPro" id="IPR036514">
    <property type="entry name" value="SGNH_hydro_sf"/>
</dbReference>
<dbReference type="GO" id="GO:0031526">
    <property type="term" value="C:brush border membrane"/>
    <property type="evidence" value="ECO:0007669"/>
    <property type="project" value="TreeGrafter"/>
</dbReference>
<comment type="catalytic activity">
    <reaction evidence="31">
        <text>a 1-O-alkyl-2-acyl-sn-glycero-3-phosphocholine + H2O = a 1-O-alkyl-sn-glycero-3-phosphocholine + a fatty acid + H(+)</text>
        <dbReference type="Rhea" id="RHEA:36231"/>
        <dbReference type="ChEBI" id="CHEBI:15377"/>
        <dbReference type="ChEBI" id="CHEBI:15378"/>
        <dbReference type="ChEBI" id="CHEBI:28868"/>
        <dbReference type="ChEBI" id="CHEBI:30909"/>
        <dbReference type="ChEBI" id="CHEBI:36702"/>
        <dbReference type="EC" id="3.1.1.4"/>
    </reaction>
    <physiologicalReaction direction="left-to-right" evidence="31">
        <dbReference type="Rhea" id="RHEA:36232"/>
    </physiologicalReaction>
</comment>
<feature type="region of interest" description="Disordered" evidence="47">
    <location>
        <begin position="723"/>
        <end position="771"/>
    </location>
</feature>
<evidence type="ECO:0000256" key="33">
    <source>
        <dbReference type="ARBA" id="ARBA00048227"/>
    </source>
</evidence>
<evidence type="ECO:0000256" key="9">
    <source>
        <dbReference type="ARBA" id="ARBA00022729"/>
    </source>
</evidence>
<evidence type="ECO:0000256" key="22">
    <source>
        <dbReference type="ARBA" id="ARBA00031485"/>
    </source>
</evidence>
<evidence type="ECO:0000256" key="31">
    <source>
        <dbReference type="ARBA" id="ARBA00048049"/>
    </source>
</evidence>
<evidence type="ECO:0000256" key="20">
    <source>
        <dbReference type="ARBA" id="ARBA00029723"/>
    </source>
</evidence>
<gene>
    <name evidence="50" type="ORF">KIL84_017854</name>
</gene>
<keyword evidence="10" id="KW-0677">Repeat</keyword>
<comment type="function">
    <text evidence="24">Calcium-independent membrane-associated phospholipase that catalyzes complete diacylation of phospholipids by hydrolyzing both sn-1 and sn-2 fatty acyl chains attached to the glycerol backbone (phospholipase B activity). Has dual phospholipase and lysophospholipase activities toward diacylphospholipids. Preferentially cleaves sn-2 ester bonds over sn-1 bonds. Acts as a lipase toward glycerolipid substrates. Hydrolyzes fatty acyl chains of diacylglycerols with preference for the sn-2 position and of triacylglycerols with not positional selectivity. May also hydrolyze long chain retinyl esters such as retinyl palmitate. May contribute to digestion of dietary phospholipids, glycerolipids and retinoids, facilitating lipid absorption at the brush border.</text>
</comment>
<keyword evidence="8 48" id="KW-0812">Transmembrane</keyword>
<comment type="catalytic activity">
    <reaction evidence="44">
        <text>1,2-dihexadecanoyl-sn-glycero-3-phosphocholine + 2 H2O = sn-glycerol 3-phosphocholine + 2 hexadecanoate + 2 H(+)</text>
        <dbReference type="Rhea" id="RHEA:40975"/>
        <dbReference type="ChEBI" id="CHEBI:7896"/>
        <dbReference type="ChEBI" id="CHEBI:15377"/>
        <dbReference type="ChEBI" id="CHEBI:15378"/>
        <dbReference type="ChEBI" id="CHEBI:16870"/>
        <dbReference type="ChEBI" id="CHEBI:72999"/>
    </reaction>
    <physiologicalReaction direction="left-to-right" evidence="44">
        <dbReference type="Rhea" id="RHEA:40976"/>
    </physiologicalReaction>
</comment>
<evidence type="ECO:0000256" key="27">
    <source>
        <dbReference type="ARBA" id="ARBA00047438"/>
    </source>
</evidence>
<feature type="signal peptide" evidence="49">
    <location>
        <begin position="1"/>
        <end position="20"/>
    </location>
</feature>
<dbReference type="EC" id="3.1.1.5" evidence="3"/>
<evidence type="ECO:0000256" key="1">
    <source>
        <dbReference type="ARBA" id="ARBA00004247"/>
    </source>
</evidence>
<evidence type="ECO:0000256" key="18">
    <source>
        <dbReference type="ARBA" id="ARBA00023408"/>
    </source>
</evidence>
<evidence type="ECO:0000256" key="10">
    <source>
        <dbReference type="ARBA" id="ARBA00022737"/>
    </source>
</evidence>
<feature type="compositionally biased region" description="Low complexity" evidence="47">
    <location>
        <begin position="732"/>
        <end position="743"/>
    </location>
</feature>
<evidence type="ECO:0000256" key="49">
    <source>
        <dbReference type="SAM" id="SignalP"/>
    </source>
</evidence>
<keyword evidence="9 49" id="KW-0732">Signal</keyword>
<evidence type="ECO:0000256" key="43">
    <source>
        <dbReference type="ARBA" id="ARBA00048939"/>
    </source>
</evidence>
<evidence type="ECO:0000256" key="2">
    <source>
        <dbReference type="ARBA" id="ARBA00009979"/>
    </source>
</evidence>
<evidence type="ECO:0000256" key="26">
    <source>
        <dbReference type="ARBA" id="ARBA00047363"/>
    </source>
</evidence>
<evidence type="ECO:0000256" key="23">
    <source>
        <dbReference type="ARBA" id="ARBA00033022"/>
    </source>
</evidence>
<comment type="caution">
    <text evidence="50">The sequence shown here is derived from an EMBL/GenBank/DDBJ whole genome shotgun (WGS) entry which is preliminary data.</text>
</comment>
<evidence type="ECO:0000256" key="6">
    <source>
        <dbReference type="ARBA" id="ARBA00015133"/>
    </source>
</evidence>
<dbReference type="InterPro" id="IPR038885">
    <property type="entry name" value="PLB1"/>
</dbReference>
<evidence type="ECO:0000256" key="15">
    <source>
        <dbReference type="ARBA" id="ARBA00023180"/>
    </source>
</evidence>